<evidence type="ECO:0000256" key="6">
    <source>
        <dbReference type="ARBA" id="ARBA00022840"/>
    </source>
</evidence>
<evidence type="ECO:0000256" key="7">
    <source>
        <dbReference type="ARBA" id="ARBA00048258"/>
    </source>
</evidence>
<feature type="binding site" evidence="8">
    <location>
        <position position="91"/>
    </location>
    <ligand>
        <name>(R)-pantoate</name>
        <dbReference type="ChEBI" id="CHEBI:15980"/>
    </ligand>
</feature>
<name>A0ABY2IVU1_9MICO</name>
<dbReference type="Gene3D" id="3.40.50.620">
    <property type="entry name" value="HUPs"/>
    <property type="match status" value="1"/>
</dbReference>
<sequence length="311" mass="32898">MTQSQHTGGRVNVLTKPEVIGSIEEMRSRLTDARSRNVSERVERGEAGLGRPRIVLVPTMGALHAGHLTLVRRARSLGDIVVVSIFVNPLQFGVGEDLGSYPRTLEADVAALAVEGVPFVFAPTNQVMYPDGAASTRVSAGSVGSLLEGAARPGHFDGMLTVVAKLFNIVGPDVAVFGQKDAQQVFLIERMLADLDFRTRIEVVPIVREDGGLALSSRNRALEPAQRAAARALSAGLEAAASVAGQGAEATLQAAHAWIDAQPLVKLDYLVVVDPLTFLPVGALHHGPARMLVAALVGHTRLIDNVALNLP</sequence>
<dbReference type="CDD" id="cd00560">
    <property type="entry name" value="PanC"/>
    <property type="match status" value="1"/>
</dbReference>
<feature type="binding site" evidence="8">
    <location>
        <position position="91"/>
    </location>
    <ligand>
        <name>beta-alanine</name>
        <dbReference type="ChEBI" id="CHEBI:57966"/>
    </ligand>
</feature>
<dbReference type="InterPro" id="IPR014729">
    <property type="entry name" value="Rossmann-like_a/b/a_fold"/>
</dbReference>
<comment type="function">
    <text evidence="8">Catalyzes the condensation of pantoate with beta-alanine in an ATP-dependent reaction via a pantoyl-adenylate intermediate.</text>
</comment>
<dbReference type="InterPro" id="IPR004821">
    <property type="entry name" value="Cyt_trans-like"/>
</dbReference>
<accession>A0ABY2IVU1</accession>
<keyword evidence="5 8" id="KW-0547">Nucleotide-binding</keyword>
<keyword evidence="6 8" id="KW-0067">ATP-binding</keyword>
<proteinExistence type="inferred from homology"/>
<evidence type="ECO:0000256" key="4">
    <source>
        <dbReference type="ARBA" id="ARBA00022655"/>
    </source>
</evidence>
<keyword evidence="10" id="KW-1185">Reference proteome</keyword>
<gene>
    <name evidence="8" type="primary">panC</name>
    <name evidence="9" type="ORF">E3T28_12890</name>
</gene>
<dbReference type="PANTHER" id="PTHR21299">
    <property type="entry name" value="CYTIDYLATE KINASE/PANTOATE-BETA-ALANINE LIGASE"/>
    <property type="match status" value="1"/>
</dbReference>
<dbReference type="EMBL" id="SOGQ01000070">
    <property type="protein sequence ID" value="TFC95909.1"/>
    <property type="molecule type" value="Genomic_DNA"/>
</dbReference>
<feature type="binding site" evidence="8">
    <location>
        <begin position="178"/>
        <end position="181"/>
    </location>
    <ligand>
        <name>ATP</name>
        <dbReference type="ChEBI" id="CHEBI:30616"/>
    </ligand>
</feature>
<protein>
    <recommendedName>
        <fullName evidence="8">Pantothenate synthetase</fullName>
        <shortName evidence="8">PS</shortName>
        <ecNumber evidence="8">6.3.2.1</ecNumber>
    </recommendedName>
    <alternativeName>
        <fullName evidence="8">Pantoate--beta-alanine ligase</fullName>
    </alternativeName>
    <alternativeName>
        <fullName evidence="8">Pantoate-activating enzyme</fullName>
    </alternativeName>
</protein>
<comment type="subunit">
    <text evidence="8">Homodimer.</text>
</comment>
<comment type="catalytic activity">
    <reaction evidence="7 8">
        <text>(R)-pantoate + beta-alanine + ATP = (R)-pantothenate + AMP + diphosphate + H(+)</text>
        <dbReference type="Rhea" id="RHEA:10912"/>
        <dbReference type="ChEBI" id="CHEBI:15378"/>
        <dbReference type="ChEBI" id="CHEBI:15980"/>
        <dbReference type="ChEBI" id="CHEBI:29032"/>
        <dbReference type="ChEBI" id="CHEBI:30616"/>
        <dbReference type="ChEBI" id="CHEBI:33019"/>
        <dbReference type="ChEBI" id="CHEBI:57966"/>
        <dbReference type="ChEBI" id="CHEBI:456215"/>
        <dbReference type="EC" id="6.3.2.1"/>
    </reaction>
</comment>
<dbReference type="GO" id="GO:0004592">
    <property type="term" value="F:pantoate-beta-alanine ligase activity"/>
    <property type="evidence" value="ECO:0007669"/>
    <property type="project" value="UniProtKB-EC"/>
</dbReference>
<comment type="miscellaneous">
    <text evidence="8">The reaction proceeds by a bi uni uni bi ping pong mechanism.</text>
</comment>
<dbReference type="InterPro" id="IPR003721">
    <property type="entry name" value="Pantoate_ligase"/>
</dbReference>
<feature type="active site" description="Proton donor" evidence="8">
    <location>
        <position position="67"/>
    </location>
</feature>
<feature type="binding site" evidence="8">
    <location>
        <position position="184"/>
    </location>
    <ligand>
        <name>(R)-pantoate</name>
        <dbReference type="ChEBI" id="CHEBI:15980"/>
    </ligand>
</feature>
<evidence type="ECO:0000256" key="8">
    <source>
        <dbReference type="HAMAP-Rule" id="MF_00158"/>
    </source>
</evidence>
<dbReference type="Gene3D" id="3.30.1300.10">
    <property type="entry name" value="Pantoate-beta-alanine ligase, C-terminal domain"/>
    <property type="match status" value="1"/>
</dbReference>
<dbReference type="SUPFAM" id="SSF52374">
    <property type="entry name" value="Nucleotidylyl transferase"/>
    <property type="match status" value="1"/>
</dbReference>
<dbReference type="NCBIfam" id="TIGR00125">
    <property type="entry name" value="cyt_tran_rel"/>
    <property type="match status" value="1"/>
</dbReference>
<evidence type="ECO:0000256" key="2">
    <source>
        <dbReference type="ARBA" id="ARBA00009256"/>
    </source>
</evidence>
<comment type="caution">
    <text evidence="9">The sequence shown here is derived from an EMBL/GenBank/DDBJ whole genome shotgun (WGS) entry which is preliminary data.</text>
</comment>
<dbReference type="PANTHER" id="PTHR21299:SF1">
    <property type="entry name" value="PANTOATE--BETA-ALANINE LIGASE"/>
    <property type="match status" value="1"/>
</dbReference>
<evidence type="ECO:0000256" key="3">
    <source>
        <dbReference type="ARBA" id="ARBA00022598"/>
    </source>
</evidence>
<dbReference type="NCBIfam" id="TIGR00018">
    <property type="entry name" value="panC"/>
    <property type="match status" value="1"/>
</dbReference>
<organism evidence="9 10">
    <name type="scientific">Cryobacterium sinapicolor</name>
    <dbReference type="NCBI Taxonomy" id="1259236"/>
    <lineage>
        <taxon>Bacteria</taxon>
        <taxon>Bacillati</taxon>
        <taxon>Actinomycetota</taxon>
        <taxon>Actinomycetes</taxon>
        <taxon>Micrococcales</taxon>
        <taxon>Microbacteriaceae</taxon>
        <taxon>Cryobacterium</taxon>
    </lineage>
</organism>
<dbReference type="InterPro" id="IPR042176">
    <property type="entry name" value="Pantoate_ligase_C"/>
</dbReference>
<keyword evidence="4 8" id="KW-0566">Pantothenate biosynthesis</keyword>
<keyword evidence="3 8" id="KW-0436">Ligase</keyword>
<feature type="binding site" evidence="8">
    <location>
        <begin position="60"/>
        <end position="67"/>
    </location>
    <ligand>
        <name>ATP</name>
        <dbReference type="ChEBI" id="CHEBI:30616"/>
    </ligand>
</feature>
<feature type="binding site" evidence="8">
    <location>
        <position position="207"/>
    </location>
    <ligand>
        <name>ATP</name>
        <dbReference type="ChEBI" id="CHEBI:30616"/>
    </ligand>
</feature>
<evidence type="ECO:0000313" key="10">
    <source>
        <dbReference type="Proteomes" id="UP000297853"/>
    </source>
</evidence>
<comment type="subcellular location">
    <subcellularLocation>
        <location evidence="8">Cytoplasm</location>
    </subcellularLocation>
</comment>
<dbReference type="HAMAP" id="MF_00158">
    <property type="entry name" value="PanC"/>
    <property type="match status" value="1"/>
</dbReference>
<evidence type="ECO:0000256" key="5">
    <source>
        <dbReference type="ARBA" id="ARBA00022741"/>
    </source>
</evidence>
<feature type="binding site" evidence="8">
    <location>
        <begin position="215"/>
        <end position="218"/>
    </location>
    <ligand>
        <name>ATP</name>
        <dbReference type="ChEBI" id="CHEBI:30616"/>
    </ligand>
</feature>
<comment type="pathway">
    <text evidence="1 8">Cofactor biosynthesis; (R)-pantothenate biosynthesis; (R)-pantothenate from (R)-pantoate and beta-alanine: step 1/1.</text>
</comment>
<dbReference type="Pfam" id="PF02569">
    <property type="entry name" value="Pantoate_ligase"/>
    <property type="match status" value="1"/>
</dbReference>
<keyword evidence="8" id="KW-0963">Cytoplasm</keyword>
<evidence type="ECO:0000256" key="1">
    <source>
        <dbReference type="ARBA" id="ARBA00004990"/>
    </source>
</evidence>
<comment type="similarity">
    <text evidence="2 8">Belongs to the pantothenate synthetase family.</text>
</comment>
<dbReference type="Proteomes" id="UP000297853">
    <property type="component" value="Unassembled WGS sequence"/>
</dbReference>
<evidence type="ECO:0000313" key="9">
    <source>
        <dbReference type="EMBL" id="TFC95909.1"/>
    </source>
</evidence>
<dbReference type="EC" id="6.3.2.1" evidence="8"/>
<reference evidence="9 10" key="1">
    <citation type="submission" date="2019-03" db="EMBL/GenBank/DDBJ databases">
        <title>Genomics of glacier-inhabiting Cryobacterium strains.</title>
        <authorList>
            <person name="Liu Q."/>
            <person name="Xin Y.-H."/>
        </authorList>
    </citation>
    <scope>NUCLEOTIDE SEQUENCE [LARGE SCALE GENOMIC DNA]</scope>
    <source>
        <strain evidence="9 10">TMT1-23-1</strain>
    </source>
</reference>